<evidence type="ECO:0000259" key="2">
    <source>
        <dbReference type="Pfam" id="PF00534"/>
    </source>
</evidence>
<evidence type="ECO:0000313" key="4">
    <source>
        <dbReference type="EMBL" id="TVY01252.1"/>
    </source>
</evidence>
<dbReference type="PANTHER" id="PTHR46401:SF2">
    <property type="entry name" value="GLYCOSYLTRANSFERASE WBBK-RELATED"/>
    <property type="match status" value="1"/>
</dbReference>
<reference evidence="4 5" key="1">
    <citation type="submission" date="2019-07" db="EMBL/GenBank/DDBJ databases">
        <authorList>
            <person name="Kim J."/>
        </authorList>
    </citation>
    <scope>NUCLEOTIDE SEQUENCE [LARGE SCALE GENOMIC DNA]</scope>
    <source>
        <strain evidence="4 5">G13</strain>
    </source>
</reference>
<feature type="domain" description="Glycosyl transferase family 1" evidence="2">
    <location>
        <begin position="163"/>
        <end position="307"/>
    </location>
</feature>
<evidence type="ECO:0000256" key="1">
    <source>
        <dbReference type="ARBA" id="ARBA00022679"/>
    </source>
</evidence>
<protein>
    <submittedName>
        <fullName evidence="4">Glycosyltransferase family 4 protein</fullName>
    </submittedName>
</protein>
<proteinExistence type="predicted"/>
<keyword evidence="1 4" id="KW-0808">Transferase</keyword>
<dbReference type="Pfam" id="PF13439">
    <property type="entry name" value="Glyco_transf_4"/>
    <property type="match status" value="1"/>
</dbReference>
<dbReference type="Proteomes" id="UP000316330">
    <property type="component" value="Unassembled WGS sequence"/>
</dbReference>
<dbReference type="CDD" id="cd03801">
    <property type="entry name" value="GT4_PimA-like"/>
    <property type="match status" value="1"/>
</dbReference>
<name>A0A559JN00_9BACL</name>
<dbReference type="EMBL" id="VNJJ01000004">
    <property type="protein sequence ID" value="TVY01252.1"/>
    <property type="molecule type" value="Genomic_DNA"/>
</dbReference>
<gene>
    <name evidence="4" type="ORF">FPZ45_08880</name>
</gene>
<accession>A0A559JN00</accession>
<comment type="caution">
    <text evidence="4">The sequence shown here is derived from an EMBL/GenBank/DDBJ whole genome shotgun (WGS) entry which is preliminary data.</text>
</comment>
<keyword evidence="5" id="KW-1185">Reference proteome</keyword>
<dbReference type="Gene3D" id="3.40.50.2000">
    <property type="entry name" value="Glycogen Phosphorylase B"/>
    <property type="match status" value="2"/>
</dbReference>
<evidence type="ECO:0000313" key="5">
    <source>
        <dbReference type="Proteomes" id="UP000316330"/>
    </source>
</evidence>
<dbReference type="GO" id="GO:0009103">
    <property type="term" value="P:lipopolysaccharide biosynthetic process"/>
    <property type="evidence" value="ECO:0007669"/>
    <property type="project" value="TreeGrafter"/>
</dbReference>
<dbReference type="SUPFAM" id="SSF53756">
    <property type="entry name" value="UDP-Glycosyltransferase/glycogen phosphorylase"/>
    <property type="match status" value="1"/>
</dbReference>
<evidence type="ECO:0000259" key="3">
    <source>
        <dbReference type="Pfam" id="PF13439"/>
    </source>
</evidence>
<sequence>MKVWMWPKSSDFNAYNDLLSESLGDEGVEVRDLKHGKLMLGVGRARRGDIVHVHWMHHAYQGRNPAAFIVKSFIFTLTLIYLKLAGVRLVWTVHNLYPHATKYRRAERFMRTLICRFCHRLIVASESIKRKVMAEFDVPARKLIVVKHGHYVGVYKPKGLDCRRRYGIGEDADVYLFLGAIKAYKGVQNLVAAFNAIKTDRTFLIIAGKADQEMETYLRSIEDGANIVVDLRFIPDGEIADLMNAADALVMPYEEITTSGSAILGLSFRKPIVMPDNDFIDEYFRDGMVAKYDPCDKHGLAKAMKAVTDKINRPTATEYDRALKELNWNGIARKTKYAYEGRG</sequence>
<dbReference type="PANTHER" id="PTHR46401">
    <property type="entry name" value="GLYCOSYLTRANSFERASE WBBK-RELATED"/>
    <property type="match status" value="1"/>
</dbReference>
<dbReference type="InterPro" id="IPR028098">
    <property type="entry name" value="Glyco_trans_4-like_N"/>
</dbReference>
<dbReference type="OrthoDB" id="9790710at2"/>
<dbReference type="GO" id="GO:0016757">
    <property type="term" value="F:glycosyltransferase activity"/>
    <property type="evidence" value="ECO:0007669"/>
    <property type="project" value="InterPro"/>
</dbReference>
<feature type="domain" description="Glycosyltransferase subfamily 4-like N-terminal" evidence="3">
    <location>
        <begin position="74"/>
        <end position="149"/>
    </location>
</feature>
<dbReference type="RefSeq" id="WP_144700399.1">
    <property type="nucleotide sequence ID" value="NZ_VNJJ01000004.1"/>
</dbReference>
<dbReference type="Pfam" id="PF00534">
    <property type="entry name" value="Glycos_transf_1"/>
    <property type="match status" value="1"/>
</dbReference>
<dbReference type="InterPro" id="IPR001296">
    <property type="entry name" value="Glyco_trans_1"/>
</dbReference>
<dbReference type="AlphaFoldDB" id="A0A559JN00"/>
<organism evidence="4 5">
    <name type="scientific">Cohnella terricola</name>
    <dbReference type="NCBI Taxonomy" id="1289167"/>
    <lineage>
        <taxon>Bacteria</taxon>
        <taxon>Bacillati</taxon>
        <taxon>Bacillota</taxon>
        <taxon>Bacilli</taxon>
        <taxon>Bacillales</taxon>
        <taxon>Paenibacillaceae</taxon>
        <taxon>Cohnella</taxon>
    </lineage>
</organism>